<accession>A0ABX3SZM2</accession>
<evidence type="ECO:0000256" key="4">
    <source>
        <dbReference type="ARBA" id="ARBA00022475"/>
    </source>
</evidence>
<dbReference type="PANTHER" id="PTHR30472:SF25">
    <property type="entry name" value="ABC TRANSPORTER PERMEASE PROTEIN MJ0876-RELATED"/>
    <property type="match status" value="1"/>
</dbReference>
<evidence type="ECO:0000256" key="8">
    <source>
        <dbReference type="SAM" id="Phobius"/>
    </source>
</evidence>
<feature type="non-terminal residue" evidence="9">
    <location>
        <position position="85"/>
    </location>
</feature>
<dbReference type="PANTHER" id="PTHR30472">
    <property type="entry name" value="FERRIC ENTEROBACTIN TRANSPORT SYSTEM PERMEASE PROTEIN"/>
    <property type="match status" value="1"/>
</dbReference>
<keyword evidence="3" id="KW-0813">Transport</keyword>
<keyword evidence="7 8" id="KW-0472">Membrane</keyword>
<feature type="transmembrane region" description="Helical" evidence="8">
    <location>
        <begin position="24"/>
        <end position="51"/>
    </location>
</feature>
<name>A0ABX3SZM2_9MYCO</name>
<comment type="caution">
    <text evidence="9">The sequence shown here is derived from an EMBL/GenBank/DDBJ whole genome shotgun (WGS) entry which is preliminary data.</text>
</comment>
<keyword evidence="10" id="KW-1185">Reference proteome</keyword>
<dbReference type="Gene3D" id="1.10.3470.10">
    <property type="entry name" value="ABC transporter involved in vitamin B12 uptake, BtuC"/>
    <property type="match status" value="1"/>
</dbReference>
<dbReference type="Proteomes" id="UP000192374">
    <property type="component" value="Unassembled WGS sequence"/>
</dbReference>
<comment type="subcellular location">
    <subcellularLocation>
        <location evidence="1">Cell membrane</location>
        <topology evidence="1">Multi-pass membrane protein</topology>
    </subcellularLocation>
</comment>
<feature type="non-terminal residue" evidence="9">
    <location>
        <position position="1"/>
    </location>
</feature>
<evidence type="ECO:0000256" key="2">
    <source>
        <dbReference type="ARBA" id="ARBA00007935"/>
    </source>
</evidence>
<reference evidence="9 10" key="1">
    <citation type="submission" date="2017-02" db="EMBL/GenBank/DDBJ databases">
        <title>The new phylogeny of genus Mycobacterium.</title>
        <authorList>
            <person name="Tortoli E."/>
            <person name="Trovato A."/>
            <person name="Cirillo D.M."/>
        </authorList>
    </citation>
    <scope>NUCLEOTIDE SEQUENCE [LARGE SCALE GENOMIC DNA]</scope>
    <source>
        <strain evidence="9 10">DSM 45145</strain>
    </source>
</reference>
<evidence type="ECO:0000313" key="9">
    <source>
        <dbReference type="EMBL" id="ORB09649.1"/>
    </source>
</evidence>
<keyword evidence="5 8" id="KW-0812">Transmembrane</keyword>
<evidence type="ECO:0000256" key="1">
    <source>
        <dbReference type="ARBA" id="ARBA00004651"/>
    </source>
</evidence>
<keyword evidence="6 8" id="KW-1133">Transmembrane helix</keyword>
<keyword evidence="4" id="KW-1003">Cell membrane</keyword>
<comment type="similarity">
    <text evidence="2">Belongs to the binding-protein-dependent transport system permease family. FecCD subfamily.</text>
</comment>
<dbReference type="Pfam" id="PF01032">
    <property type="entry name" value="FecCD"/>
    <property type="match status" value="1"/>
</dbReference>
<gene>
    <name evidence="9" type="ORF">BST37_22945</name>
</gene>
<sequence length="85" mass="8666">ALDAFAFGDDAAASLGVSVRQARIVLLVMTALITAALVSAAGAIGFVGLVLRLAARFVLGPAHGWLLPTVAIFGAVFMVWVDTLA</sequence>
<dbReference type="InterPro" id="IPR037294">
    <property type="entry name" value="ABC_BtuC-like"/>
</dbReference>
<protein>
    <submittedName>
        <fullName evidence="9">Iron ABC transporter permease</fullName>
    </submittedName>
</protein>
<feature type="transmembrane region" description="Helical" evidence="8">
    <location>
        <begin position="63"/>
        <end position="81"/>
    </location>
</feature>
<organism evidence="9 10">
    <name type="scientific">Mycobacterium noviomagense</name>
    <dbReference type="NCBI Taxonomy" id="459858"/>
    <lineage>
        <taxon>Bacteria</taxon>
        <taxon>Bacillati</taxon>
        <taxon>Actinomycetota</taxon>
        <taxon>Actinomycetes</taxon>
        <taxon>Mycobacteriales</taxon>
        <taxon>Mycobacteriaceae</taxon>
        <taxon>Mycobacterium</taxon>
    </lineage>
</organism>
<dbReference type="SUPFAM" id="SSF81345">
    <property type="entry name" value="ABC transporter involved in vitamin B12 uptake, BtuC"/>
    <property type="match status" value="1"/>
</dbReference>
<evidence type="ECO:0000256" key="5">
    <source>
        <dbReference type="ARBA" id="ARBA00022692"/>
    </source>
</evidence>
<evidence type="ECO:0000256" key="3">
    <source>
        <dbReference type="ARBA" id="ARBA00022448"/>
    </source>
</evidence>
<proteinExistence type="inferred from homology"/>
<evidence type="ECO:0000256" key="7">
    <source>
        <dbReference type="ARBA" id="ARBA00023136"/>
    </source>
</evidence>
<dbReference type="EMBL" id="MVIC01000163">
    <property type="protein sequence ID" value="ORB09649.1"/>
    <property type="molecule type" value="Genomic_DNA"/>
</dbReference>
<evidence type="ECO:0000313" key="10">
    <source>
        <dbReference type="Proteomes" id="UP000192374"/>
    </source>
</evidence>
<dbReference type="RefSeq" id="WP_139798105.1">
    <property type="nucleotide sequence ID" value="NZ_MVIC01000163.1"/>
</dbReference>
<evidence type="ECO:0000256" key="6">
    <source>
        <dbReference type="ARBA" id="ARBA00022989"/>
    </source>
</evidence>
<dbReference type="InterPro" id="IPR000522">
    <property type="entry name" value="ABC_transptr_permease_BtuC"/>
</dbReference>